<feature type="transmembrane region" description="Helical" evidence="1">
    <location>
        <begin position="233"/>
        <end position="260"/>
    </location>
</feature>
<dbReference type="EMBL" id="JASJQH010000381">
    <property type="protein sequence ID" value="KAK9764703.1"/>
    <property type="molecule type" value="Genomic_DNA"/>
</dbReference>
<reference evidence="2 3" key="1">
    <citation type="submission" date="2023-04" db="EMBL/GenBank/DDBJ databases">
        <title>Genome of Basidiobolus ranarum AG-B5.</title>
        <authorList>
            <person name="Stajich J.E."/>
            <person name="Carter-House D."/>
            <person name="Gryganskyi A."/>
        </authorList>
    </citation>
    <scope>NUCLEOTIDE SEQUENCE [LARGE SCALE GENOMIC DNA]</scope>
    <source>
        <strain evidence="2 3">AG-B5</strain>
    </source>
</reference>
<evidence type="ECO:0000313" key="3">
    <source>
        <dbReference type="Proteomes" id="UP001479436"/>
    </source>
</evidence>
<keyword evidence="1" id="KW-0472">Membrane</keyword>
<feature type="transmembrane region" description="Helical" evidence="1">
    <location>
        <begin position="123"/>
        <end position="146"/>
    </location>
</feature>
<evidence type="ECO:0000313" key="2">
    <source>
        <dbReference type="EMBL" id="KAK9764703.1"/>
    </source>
</evidence>
<feature type="transmembrane region" description="Helical" evidence="1">
    <location>
        <begin position="84"/>
        <end position="102"/>
    </location>
</feature>
<protein>
    <submittedName>
        <fullName evidence="2">Uncharacterized protein</fullName>
    </submittedName>
</protein>
<gene>
    <name evidence="2" type="ORF">K7432_007590</name>
</gene>
<feature type="transmembrane region" description="Helical" evidence="1">
    <location>
        <begin position="152"/>
        <end position="173"/>
    </location>
</feature>
<feature type="transmembrane region" description="Helical" evidence="1">
    <location>
        <begin position="26"/>
        <end position="45"/>
    </location>
</feature>
<keyword evidence="3" id="KW-1185">Reference proteome</keyword>
<organism evidence="2 3">
    <name type="scientific">Basidiobolus ranarum</name>
    <dbReference type="NCBI Taxonomy" id="34480"/>
    <lineage>
        <taxon>Eukaryota</taxon>
        <taxon>Fungi</taxon>
        <taxon>Fungi incertae sedis</taxon>
        <taxon>Zoopagomycota</taxon>
        <taxon>Entomophthoromycotina</taxon>
        <taxon>Basidiobolomycetes</taxon>
        <taxon>Basidiobolales</taxon>
        <taxon>Basidiobolaceae</taxon>
        <taxon>Basidiobolus</taxon>
    </lineage>
</organism>
<name>A0ABR2WT82_9FUNG</name>
<evidence type="ECO:0000256" key="1">
    <source>
        <dbReference type="SAM" id="Phobius"/>
    </source>
</evidence>
<sequence length="279" mass="31644">MGSQAFDACYNPQQSNVFVSFNLSTFLVYLLVVVIGGSQVFLFLSKKYSWERQDKSPVGFLQDIQDALIYNVLLFLFGNYSHTFSIWTVIAFFVGMIGFALLGELPFLKVSLVTWRTWSREAWMVHLGGVAIVLILAVYHFVLAYHAGILSWYMTGLIIGLGLLGAGPAVNWYEEYRRREISYAVPTIDPPKKGEEHISSKPTNGISPRVTEKDVARIKSWPKYRVHLHHWQIFYLLAFFTRFPSFLGQICSGLVLGIFMHGGSAYGFDPLLEQEGVSY</sequence>
<dbReference type="Proteomes" id="UP001479436">
    <property type="component" value="Unassembled WGS sequence"/>
</dbReference>
<comment type="caution">
    <text evidence="2">The sequence shown here is derived from an EMBL/GenBank/DDBJ whole genome shotgun (WGS) entry which is preliminary data.</text>
</comment>
<keyword evidence="1" id="KW-1133">Transmembrane helix</keyword>
<accession>A0ABR2WT82</accession>
<proteinExistence type="predicted"/>
<keyword evidence="1" id="KW-0812">Transmembrane</keyword>